<dbReference type="GO" id="GO:0016477">
    <property type="term" value="P:cell migration"/>
    <property type="evidence" value="ECO:0007669"/>
    <property type="project" value="TreeGrafter"/>
</dbReference>
<dbReference type="OrthoDB" id="6021149at2759"/>
<evidence type="ECO:0000313" key="13">
    <source>
        <dbReference type="Proteomes" id="UP001152795"/>
    </source>
</evidence>
<dbReference type="AlphaFoldDB" id="A0A6S7KRL1"/>
<dbReference type="Gene3D" id="2.60.40.60">
    <property type="entry name" value="Cadherins"/>
    <property type="match status" value="3"/>
</dbReference>
<protein>
    <submittedName>
        <fullName evidence="12">Cadherin EGF LAG seven-pass G-type receptor 2-like</fullName>
    </submittedName>
</protein>
<keyword evidence="2" id="KW-0245">EGF-like domain</keyword>
<keyword evidence="4" id="KW-0732">Signal</keyword>
<proteinExistence type="predicted"/>
<dbReference type="InterPro" id="IPR002126">
    <property type="entry name" value="Cadherin-like_dom"/>
</dbReference>
<dbReference type="FunFam" id="2.60.40.60:FF:000024">
    <property type="entry name" value="FAT atypical cadherin 3"/>
    <property type="match status" value="1"/>
</dbReference>
<keyword evidence="13" id="KW-1185">Reference proteome</keyword>
<evidence type="ECO:0000256" key="4">
    <source>
        <dbReference type="ARBA" id="ARBA00022729"/>
    </source>
</evidence>
<dbReference type="PRINTS" id="PR00205">
    <property type="entry name" value="CADHERIN"/>
</dbReference>
<keyword evidence="6" id="KW-0106">Calcium</keyword>
<gene>
    <name evidence="12" type="ORF">PACLA_8A002830</name>
</gene>
<reference evidence="12" key="1">
    <citation type="submission" date="2020-04" db="EMBL/GenBank/DDBJ databases">
        <authorList>
            <person name="Alioto T."/>
            <person name="Alioto T."/>
            <person name="Gomez Garrido J."/>
        </authorList>
    </citation>
    <scope>NUCLEOTIDE SEQUENCE</scope>
    <source>
        <strain evidence="12">A484AB</strain>
    </source>
</reference>
<name>A0A6S7KRL1_PARCT</name>
<keyword evidence="12" id="KW-0675">Receptor</keyword>
<evidence type="ECO:0000256" key="9">
    <source>
        <dbReference type="ARBA" id="ARBA00023136"/>
    </source>
</evidence>
<sequence>VSGEVKTAIVLDFEQHHTFTITVTARDNGVPKQSSNVTLYVTVSDADDNPPKFTQDSWSATVKENASRGEAITQVNATDIDFETAHRKIYYVISGGNEDGVFGIGYENGTVYLADPGKLDREKSDKYELTIEARTLNEFMNVTVQQSTTKLTILVEDYNDYAPVFRESRYSKKIPESFELNEEILTVIADDKDIGINKEISYFIVAGNDEGITYFDQNILQ</sequence>
<keyword evidence="8" id="KW-1133">Transmembrane helix</keyword>
<dbReference type="SMART" id="SM00112">
    <property type="entry name" value="CA"/>
    <property type="match status" value="2"/>
</dbReference>
<dbReference type="GO" id="GO:0045296">
    <property type="term" value="F:cadherin binding"/>
    <property type="evidence" value="ECO:0007669"/>
    <property type="project" value="TreeGrafter"/>
</dbReference>
<dbReference type="GO" id="GO:0008013">
    <property type="term" value="F:beta-catenin binding"/>
    <property type="evidence" value="ECO:0007669"/>
    <property type="project" value="TreeGrafter"/>
</dbReference>
<feature type="non-terminal residue" evidence="12">
    <location>
        <position position="1"/>
    </location>
</feature>
<keyword evidence="3" id="KW-0812">Transmembrane</keyword>
<evidence type="ECO:0000256" key="3">
    <source>
        <dbReference type="ARBA" id="ARBA00022692"/>
    </source>
</evidence>
<dbReference type="Pfam" id="PF00028">
    <property type="entry name" value="Cadherin"/>
    <property type="match status" value="1"/>
</dbReference>
<evidence type="ECO:0000256" key="8">
    <source>
        <dbReference type="ARBA" id="ARBA00022989"/>
    </source>
</evidence>
<dbReference type="CDD" id="cd11304">
    <property type="entry name" value="Cadherin_repeat"/>
    <property type="match status" value="3"/>
</dbReference>
<dbReference type="GO" id="GO:0016342">
    <property type="term" value="C:catenin complex"/>
    <property type="evidence" value="ECO:0007669"/>
    <property type="project" value="TreeGrafter"/>
</dbReference>
<evidence type="ECO:0000256" key="6">
    <source>
        <dbReference type="ARBA" id="ARBA00022837"/>
    </source>
</evidence>
<keyword evidence="10" id="KW-1015">Disulfide bond</keyword>
<evidence type="ECO:0000256" key="10">
    <source>
        <dbReference type="ARBA" id="ARBA00023157"/>
    </source>
</evidence>
<keyword evidence="9" id="KW-0472">Membrane</keyword>
<comment type="caution">
    <text evidence="12">The sequence shown here is derived from an EMBL/GenBank/DDBJ whole genome shotgun (WGS) entry which is preliminary data.</text>
</comment>
<evidence type="ECO:0000256" key="11">
    <source>
        <dbReference type="ARBA" id="ARBA00023180"/>
    </source>
</evidence>
<keyword evidence="11" id="KW-0325">Glycoprotein</keyword>
<keyword evidence="7" id="KW-0130">Cell adhesion</keyword>
<dbReference type="PANTHER" id="PTHR24027">
    <property type="entry name" value="CADHERIN-23"/>
    <property type="match status" value="1"/>
</dbReference>
<keyword evidence="5" id="KW-0677">Repeat</keyword>
<evidence type="ECO:0000256" key="1">
    <source>
        <dbReference type="ARBA" id="ARBA00004167"/>
    </source>
</evidence>
<accession>A0A6S7KRL1</accession>
<dbReference type="InterPro" id="IPR015919">
    <property type="entry name" value="Cadherin-like_sf"/>
</dbReference>
<dbReference type="EMBL" id="CACRXK020036443">
    <property type="protein sequence ID" value="CAB4044830.1"/>
    <property type="molecule type" value="Genomic_DNA"/>
</dbReference>
<dbReference type="PROSITE" id="PS50268">
    <property type="entry name" value="CADHERIN_2"/>
    <property type="match status" value="2"/>
</dbReference>
<dbReference type="GO" id="GO:0005509">
    <property type="term" value="F:calcium ion binding"/>
    <property type="evidence" value="ECO:0007669"/>
    <property type="project" value="UniProtKB-UniRule"/>
</dbReference>
<dbReference type="Proteomes" id="UP001152795">
    <property type="component" value="Unassembled WGS sequence"/>
</dbReference>
<evidence type="ECO:0000313" key="12">
    <source>
        <dbReference type="EMBL" id="CAB4044830.1"/>
    </source>
</evidence>
<dbReference type="InterPro" id="IPR039808">
    <property type="entry name" value="Cadherin"/>
</dbReference>
<dbReference type="GO" id="GO:0007156">
    <property type="term" value="P:homophilic cell adhesion via plasma membrane adhesion molecules"/>
    <property type="evidence" value="ECO:0007669"/>
    <property type="project" value="InterPro"/>
</dbReference>
<dbReference type="PANTHER" id="PTHR24027:SF438">
    <property type="entry name" value="CADHERIN 23"/>
    <property type="match status" value="1"/>
</dbReference>
<evidence type="ECO:0000256" key="5">
    <source>
        <dbReference type="ARBA" id="ARBA00022737"/>
    </source>
</evidence>
<organism evidence="12 13">
    <name type="scientific">Paramuricea clavata</name>
    <name type="common">Red gorgonian</name>
    <name type="synonym">Violescent sea-whip</name>
    <dbReference type="NCBI Taxonomy" id="317549"/>
    <lineage>
        <taxon>Eukaryota</taxon>
        <taxon>Metazoa</taxon>
        <taxon>Cnidaria</taxon>
        <taxon>Anthozoa</taxon>
        <taxon>Octocorallia</taxon>
        <taxon>Malacalcyonacea</taxon>
        <taxon>Plexauridae</taxon>
        <taxon>Paramuricea</taxon>
    </lineage>
</organism>
<evidence type="ECO:0000256" key="7">
    <source>
        <dbReference type="ARBA" id="ARBA00022889"/>
    </source>
</evidence>
<evidence type="ECO:0000256" key="2">
    <source>
        <dbReference type="ARBA" id="ARBA00022536"/>
    </source>
</evidence>
<comment type="subcellular location">
    <subcellularLocation>
        <location evidence="1">Membrane</location>
        <topology evidence="1">Single-pass membrane protein</topology>
    </subcellularLocation>
</comment>
<dbReference type="SUPFAM" id="SSF49313">
    <property type="entry name" value="Cadherin-like"/>
    <property type="match status" value="3"/>
</dbReference>